<sequence>MIGHLRNLNLLVLVLVSLGELVSGLTVPAQVPFKLSASDQDAPAGEDNSNLIFESLHAMMKTWPHAFAPNGHAAVPATIRPGTLLYHAGEYPVGPEWMAFNAEHSNIFGGGMKPGSIFPPSIMYTHAATRPLRTLYFDGFSASKQGGGVHDMQNIIVYDDVHASEWVWLVSDVERGKLLCEWGRQYGIEGFVREQATYELLWCDFSVGLQLISATDMLMPASGPESSFVTPSHSPNHDDFSSQVFAQAPACWIPPATWIPPDMSPWMTPYGEWHQWSMYRAASWHHTRPDTRVTLHPEYLVTLYDPVYSSLAANNRLPRLEHGLVELSNGDRQTFLKELDGAIRAWNNDTKGEGVSGVDWVAIAQAVVDRTGDTLAELHALISDIPPAANATAVVSNARLAVFALLMPYVDHTALFAPGITTAERSSVLVDVSKRCSVVFTGHIDAPAYNLTSQERRLKHAVEGVSQRICSFASGVLEEALDLLDNLPEDRTIVWNSVTTWREGIEDLMGWLGWAMWERCPRMCGLDEQCYIPMWPIDRLTELDHPAPLVPRCVKKEDFKMVL</sequence>
<dbReference type="EMBL" id="KV417512">
    <property type="protein sequence ID" value="KZP26774.1"/>
    <property type="molecule type" value="Genomic_DNA"/>
</dbReference>
<reference evidence="2 3" key="1">
    <citation type="journal article" date="2016" name="Mol. Biol. Evol.">
        <title>Comparative Genomics of Early-Diverging Mushroom-Forming Fungi Provides Insights into the Origins of Lignocellulose Decay Capabilities.</title>
        <authorList>
            <person name="Nagy L.G."/>
            <person name="Riley R."/>
            <person name="Tritt A."/>
            <person name="Adam C."/>
            <person name="Daum C."/>
            <person name="Floudas D."/>
            <person name="Sun H."/>
            <person name="Yadav J.S."/>
            <person name="Pangilinan J."/>
            <person name="Larsson K.H."/>
            <person name="Matsuura K."/>
            <person name="Barry K."/>
            <person name="Labutti K."/>
            <person name="Kuo R."/>
            <person name="Ohm R.A."/>
            <person name="Bhattacharya S.S."/>
            <person name="Shirouzu T."/>
            <person name="Yoshinaga Y."/>
            <person name="Martin F.M."/>
            <person name="Grigoriev I.V."/>
            <person name="Hibbett D.S."/>
        </authorList>
    </citation>
    <scope>NUCLEOTIDE SEQUENCE [LARGE SCALE GENOMIC DNA]</scope>
    <source>
        <strain evidence="2 3">CBS 109695</strain>
    </source>
</reference>
<dbReference type="OrthoDB" id="10261782at2759"/>
<evidence type="ECO:0000256" key="1">
    <source>
        <dbReference type="SAM" id="SignalP"/>
    </source>
</evidence>
<feature type="signal peptide" evidence="1">
    <location>
        <begin position="1"/>
        <end position="24"/>
    </location>
</feature>
<evidence type="ECO:0000313" key="2">
    <source>
        <dbReference type="EMBL" id="KZP26774.1"/>
    </source>
</evidence>
<accession>A0A166Q5F1</accession>
<protein>
    <submittedName>
        <fullName evidence="2">Uncharacterized protein</fullName>
    </submittedName>
</protein>
<dbReference type="STRING" id="436010.A0A166Q5F1"/>
<keyword evidence="3" id="KW-1185">Reference proteome</keyword>
<keyword evidence="1" id="KW-0732">Signal</keyword>
<gene>
    <name evidence="2" type="ORF">FIBSPDRAFT_928447</name>
</gene>
<dbReference type="PANTHER" id="PTHR35204:SF1">
    <property type="entry name" value="ENTEROTOXIN"/>
    <property type="match status" value="1"/>
</dbReference>
<evidence type="ECO:0000313" key="3">
    <source>
        <dbReference type="Proteomes" id="UP000076532"/>
    </source>
</evidence>
<organism evidence="2 3">
    <name type="scientific">Athelia psychrophila</name>
    <dbReference type="NCBI Taxonomy" id="1759441"/>
    <lineage>
        <taxon>Eukaryota</taxon>
        <taxon>Fungi</taxon>
        <taxon>Dikarya</taxon>
        <taxon>Basidiomycota</taxon>
        <taxon>Agaricomycotina</taxon>
        <taxon>Agaricomycetes</taxon>
        <taxon>Agaricomycetidae</taxon>
        <taxon>Atheliales</taxon>
        <taxon>Atheliaceae</taxon>
        <taxon>Athelia</taxon>
    </lineage>
</organism>
<dbReference type="Proteomes" id="UP000076532">
    <property type="component" value="Unassembled WGS sequence"/>
</dbReference>
<proteinExistence type="predicted"/>
<dbReference type="InterPro" id="IPR038921">
    <property type="entry name" value="YOR389W-like"/>
</dbReference>
<name>A0A166Q5F1_9AGAM</name>
<feature type="chain" id="PRO_5007878598" evidence="1">
    <location>
        <begin position="25"/>
        <end position="563"/>
    </location>
</feature>
<dbReference type="AlphaFoldDB" id="A0A166Q5F1"/>
<dbReference type="PANTHER" id="PTHR35204">
    <property type="entry name" value="YALI0A21131P"/>
    <property type="match status" value="1"/>
</dbReference>